<evidence type="ECO:0000256" key="3">
    <source>
        <dbReference type="ARBA" id="ARBA00023157"/>
    </source>
</evidence>
<dbReference type="Gene3D" id="2.10.25.10">
    <property type="entry name" value="Laminin"/>
    <property type="match status" value="1"/>
</dbReference>
<dbReference type="KEGG" id="ccin:107268223"/>
<dbReference type="GeneID" id="107268223"/>
<feature type="signal peptide" evidence="4">
    <location>
        <begin position="1"/>
        <end position="21"/>
    </location>
</feature>
<evidence type="ECO:0000256" key="2">
    <source>
        <dbReference type="ARBA" id="ARBA00022690"/>
    </source>
</evidence>
<evidence type="ECO:0000313" key="6">
    <source>
        <dbReference type="Proteomes" id="UP000694920"/>
    </source>
</evidence>
<evidence type="ECO:0000256" key="4">
    <source>
        <dbReference type="SAM" id="SignalP"/>
    </source>
</evidence>
<dbReference type="SUPFAM" id="SSF57567">
    <property type="entry name" value="Serine protease inhibitors"/>
    <property type="match status" value="1"/>
</dbReference>
<dbReference type="RefSeq" id="XP_015596271.1">
    <property type="nucleotide sequence ID" value="XM_015740785.2"/>
</dbReference>
<feature type="domain" description="TIL" evidence="5">
    <location>
        <begin position="28"/>
        <end position="81"/>
    </location>
</feature>
<evidence type="ECO:0000256" key="1">
    <source>
        <dbReference type="ARBA" id="ARBA00007611"/>
    </source>
</evidence>
<dbReference type="PANTHER" id="PTHR23259">
    <property type="entry name" value="RIDDLE"/>
    <property type="match status" value="1"/>
</dbReference>
<gene>
    <name evidence="7" type="primary">LOC107268223</name>
</gene>
<evidence type="ECO:0000313" key="7">
    <source>
        <dbReference type="RefSeq" id="XP_015596271.1"/>
    </source>
</evidence>
<dbReference type="InterPro" id="IPR036084">
    <property type="entry name" value="Ser_inhib-like_sf"/>
</dbReference>
<name>A0AAJ7BWS8_CEPCN</name>
<keyword evidence="2" id="KW-0646">Protease inhibitor</keyword>
<comment type="similarity">
    <text evidence="1">Belongs to the serine protease inhibitor-like (TIL domain-containing) family.</text>
</comment>
<dbReference type="AlphaFoldDB" id="A0AAJ7BWS8"/>
<evidence type="ECO:0000259" key="5">
    <source>
        <dbReference type="Pfam" id="PF01826"/>
    </source>
</evidence>
<keyword evidence="4" id="KW-0732">Signal</keyword>
<accession>A0AAJ7BWS8</accession>
<dbReference type="InterPro" id="IPR002919">
    <property type="entry name" value="TIL_dom"/>
</dbReference>
<keyword evidence="3" id="KW-1015">Disulfide bond</keyword>
<protein>
    <submittedName>
        <fullName evidence="7">Chymotrypsin inhibitor isoform X1</fullName>
    </submittedName>
</protein>
<keyword evidence="6" id="KW-1185">Reference proteome</keyword>
<dbReference type="GO" id="GO:0030414">
    <property type="term" value="F:peptidase inhibitor activity"/>
    <property type="evidence" value="ECO:0007669"/>
    <property type="project" value="UniProtKB-KW"/>
</dbReference>
<reference evidence="7" key="1">
    <citation type="submission" date="2025-08" db="UniProtKB">
        <authorList>
            <consortium name="RefSeq"/>
        </authorList>
    </citation>
    <scope>IDENTIFICATION</scope>
</reference>
<proteinExistence type="inferred from homology"/>
<dbReference type="Proteomes" id="UP000694920">
    <property type="component" value="Unplaced"/>
</dbReference>
<dbReference type="InterPro" id="IPR051368">
    <property type="entry name" value="SerProtInhib-TIL_Domain"/>
</dbReference>
<sequence length="84" mass="9314">MSRIVKVILIVAIIYCAYSEAQVTGQNCEENQEWTNCGSACEPSCENPNPQICTFNCIIGCRCKSGFLRDANRNCVTQENCPTD</sequence>
<organism evidence="6 7">
    <name type="scientific">Cephus cinctus</name>
    <name type="common">Wheat stem sawfly</name>
    <dbReference type="NCBI Taxonomy" id="211228"/>
    <lineage>
        <taxon>Eukaryota</taxon>
        <taxon>Metazoa</taxon>
        <taxon>Ecdysozoa</taxon>
        <taxon>Arthropoda</taxon>
        <taxon>Hexapoda</taxon>
        <taxon>Insecta</taxon>
        <taxon>Pterygota</taxon>
        <taxon>Neoptera</taxon>
        <taxon>Endopterygota</taxon>
        <taxon>Hymenoptera</taxon>
        <taxon>Cephoidea</taxon>
        <taxon>Cephidae</taxon>
        <taxon>Cephus</taxon>
    </lineage>
</organism>
<dbReference type="CDD" id="cd19941">
    <property type="entry name" value="TIL"/>
    <property type="match status" value="1"/>
</dbReference>
<dbReference type="PANTHER" id="PTHR23259:SF70">
    <property type="entry name" value="ACCESSORY GLAND PROTEIN ACP62F-RELATED"/>
    <property type="match status" value="1"/>
</dbReference>
<feature type="chain" id="PRO_5042570229" evidence="4">
    <location>
        <begin position="22"/>
        <end position="84"/>
    </location>
</feature>
<dbReference type="Pfam" id="PF01826">
    <property type="entry name" value="TIL"/>
    <property type="match status" value="1"/>
</dbReference>